<accession>A0ACB9CFF8</accession>
<proteinExistence type="predicted"/>
<dbReference type="Proteomes" id="UP001056120">
    <property type="component" value="Linkage Group LG21"/>
</dbReference>
<sequence length="88" mass="9896">MNNAHSSSSSDKVKLEHELFQALTMSSEEACLKPLSRDDLFDIVGMDFKNKLSGGSQSNHVNNRSYQRKALSSSLTYLQIQEAYIKLL</sequence>
<evidence type="ECO:0000313" key="2">
    <source>
        <dbReference type="Proteomes" id="UP001056120"/>
    </source>
</evidence>
<comment type="caution">
    <text evidence="1">The sequence shown here is derived from an EMBL/GenBank/DDBJ whole genome shotgun (WGS) entry which is preliminary data.</text>
</comment>
<gene>
    <name evidence="1" type="ORF">L1987_64229</name>
</gene>
<name>A0ACB9CFF8_9ASTR</name>
<keyword evidence="2" id="KW-1185">Reference proteome</keyword>
<organism evidence="1 2">
    <name type="scientific">Smallanthus sonchifolius</name>
    <dbReference type="NCBI Taxonomy" id="185202"/>
    <lineage>
        <taxon>Eukaryota</taxon>
        <taxon>Viridiplantae</taxon>
        <taxon>Streptophyta</taxon>
        <taxon>Embryophyta</taxon>
        <taxon>Tracheophyta</taxon>
        <taxon>Spermatophyta</taxon>
        <taxon>Magnoliopsida</taxon>
        <taxon>eudicotyledons</taxon>
        <taxon>Gunneridae</taxon>
        <taxon>Pentapetalae</taxon>
        <taxon>asterids</taxon>
        <taxon>campanulids</taxon>
        <taxon>Asterales</taxon>
        <taxon>Asteraceae</taxon>
        <taxon>Asteroideae</taxon>
        <taxon>Heliantheae alliance</taxon>
        <taxon>Millerieae</taxon>
        <taxon>Smallanthus</taxon>
    </lineage>
</organism>
<reference evidence="2" key="1">
    <citation type="journal article" date="2022" name="Mol. Ecol. Resour.">
        <title>The genomes of chicory, endive, great burdock and yacon provide insights into Asteraceae palaeo-polyploidization history and plant inulin production.</title>
        <authorList>
            <person name="Fan W."/>
            <person name="Wang S."/>
            <person name="Wang H."/>
            <person name="Wang A."/>
            <person name="Jiang F."/>
            <person name="Liu H."/>
            <person name="Zhao H."/>
            <person name="Xu D."/>
            <person name="Zhang Y."/>
        </authorList>
    </citation>
    <scope>NUCLEOTIDE SEQUENCE [LARGE SCALE GENOMIC DNA]</scope>
    <source>
        <strain evidence="2">cv. Yunnan</strain>
    </source>
</reference>
<dbReference type="EMBL" id="CM042038">
    <property type="protein sequence ID" value="KAI3733014.1"/>
    <property type="molecule type" value="Genomic_DNA"/>
</dbReference>
<reference evidence="1 2" key="2">
    <citation type="journal article" date="2022" name="Mol. Ecol. Resour.">
        <title>The genomes of chicory, endive, great burdock and yacon provide insights into Asteraceae paleo-polyploidization history and plant inulin production.</title>
        <authorList>
            <person name="Fan W."/>
            <person name="Wang S."/>
            <person name="Wang H."/>
            <person name="Wang A."/>
            <person name="Jiang F."/>
            <person name="Liu H."/>
            <person name="Zhao H."/>
            <person name="Xu D."/>
            <person name="Zhang Y."/>
        </authorList>
    </citation>
    <scope>NUCLEOTIDE SEQUENCE [LARGE SCALE GENOMIC DNA]</scope>
    <source>
        <strain evidence="2">cv. Yunnan</strain>
        <tissue evidence="1">Leaves</tissue>
    </source>
</reference>
<protein>
    <submittedName>
        <fullName evidence="1">Uncharacterized protein</fullName>
    </submittedName>
</protein>
<evidence type="ECO:0000313" key="1">
    <source>
        <dbReference type="EMBL" id="KAI3733014.1"/>
    </source>
</evidence>